<dbReference type="Proteomes" id="UP000002051">
    <property type="component" value="Unassembled WGS sequence"/>
</dbReference>
<dbReference type="Pfam" id="PF03254">
    <property type="entry name" value="XG_FTase"/>
    <property type="match status" value="1"/>
</dbReference>
<proteinExistence type="inferred from homology"/>
<evidence type="ECO:0000256" key="4">
    <source>
        <dbReference type="ARBA" id="ARBA00023034"/>
    </source>
</evidence>
<reference evidence="9" key="5">
    <citation type="journal article" date="2018" name="Nat. Plants">
        <title>Whole-genome landscape of Medicago truncatula symbiotic genes.</title>
        <authorList>
            <person name="Pecrix Y."/>
            <person name="Gamas P."/>
            <person name="Carrere S."/>
        </authorList>
    </citation>
    <scope>NUCLEOTIDE SEQUENCE</scope>
    <source>
        <tissue evidence="9">Leaves</tissue>
    </source>
</reference>
<reference evidence="8 11" key="2">
    <citation type="journal article" date="2014" name="BMC Genomics">
        <title>An improved genome release (version Mt4.0) for the model legume Medicago truncatula.</title>
        <authorList>
            <person name="Tang H."/>
            <person name="Krishnakumar V."/>
            <person name="Bidwell S."/>
            <person name="Rosen B."/>
            <person name="Chan A."/>
            <person name="Zhou S."/>
            <person name="Gentzbittel L."/>
            <person name="Childs K.L."/>
            <person name="Yandell M."/>
            <person name="Gundlach H."/>
            <person name="Mayer K.F."/>
            <person name="Schwartz D.C."/>
            <person name="Town C.D."/>
        </authorList>
    </citation>
    <scope>GENOME REANNOTATION</scope>
    <source>
        <strain evidence="8">A17</strain>
        <strain evidence="10 11">cv. Jemalong A17</strain>
    </source>
</reference>
<dbReference type="Gramene" id="rna5262">
    <property type="protein sequence ID" value="RHN81249.1"/>
    <property type="gene ID" value="gene5262"/>
</dbReference>
<dbReference type="PaxDb" id="3880-AES61922"/>
<keyword evidence="11" id="KW-1185">Reference proteome</keyword>
<dbReference type="EnsemblPlants" id="AES61922">
    <property type="protein sequence ID" value="AES61922"/>
    <property type="gene ID" value="MTR_1g090430"/>
</dbReference>
<reference evidence="12" key="4">
    <citation type="journal article" date="2018" name="Nat. Plants">
        <title>Whole-genome landscape of Medicago truncatula symbiotic genes.</title>
        <authorList>
            <person name="Pecrix Y."/>
            <person name="Staton S.E."/>
            <person name="Sallet E."/>
            <person name="Lelandais-Briere C."/>
            <person name="Moreau S."/>
            <person name="Carrere S."/>
            <person name="Blein T."/>
            <person name="Jardinaud M.F."/>
            <person name="Latrasse D."/>
            <person name="Zouine M."/>
            <person name="Zahm M."/>
            <person name="Kreplak J."/>
            <person name="Mayjonade B."/>
            <person name="Satge C."/>
            <person name="Perez M."/>
            <person name="Cauet S."/>
            <person name="Marande W."/>
            <person name="Chantry-Darmon C."/>
            <person name="Lopez-Roques C."/>
            <person name="Bouchez O."/>
            <person name="Berard A."/>
            <person name="Debelle F."/>
            <person name="Munos S."/>
            <person name="Bendahmane A."/>
            <person name="Berges H."/>
            <person name="Niebel A."/>
            <person name="Buitink J."/>
            <person name="Frugier F."/>
            <person name="Benhamed M."/>
            <person name="Crespi M."/>
            <person name="Gouzy J."/>
            <person name="Gamas P."/>
        </authorList>
    </citation>
    <scope>NUCLEOTIDE SEQUENCE [LARGE SCALE GENOMIC DNA]</scope>
    <source>
        <strain evidence="12">cv. Jemalong A17</strain>
    </source>
</reference>
<evidence type="ECO:0000256" key="6">
    <source>
        <dbReference type="ARBA" id="ARBA00023316"/>
    </source>
</evidence>
<evidence type="ECO:0000313" key="11">
    <source>
        <dbReference type="Proteomes" id="UP000002051"/>
    </source>
</evidence>
<dbReference type="HOGENOM" id="CLU_001992_2_1_1"/>
<evidence type="ECO:0000313" key="12">
    <source>
        <dbReference type="Proteomes" id="UP000265566"/>
    </source>
</evidence>
<reference evidence="10" key="3">
    <citation type="submission" date="2015-04" db="UniProtKB">
        <authorList>
            <consortium name="EnsemblPlants"/>
        </authorList>
    </citation>
    <scope>IDENTIFICATION</scope>
    <source>
        <strain evidence="10">cv. Jemalong A17</strain>
    </source>
</reference>
<keyword evidence="4 7" id="KW-0333">Golgi apparatus</keyword>
<dbReference type="GO" id="GO:0042546">
    <property type="term" value="P:cell wall biogenesis"/>
    <property type="evidence" value="ECO:0007669"/>
    <property type="project" value="InterPro"/>
</dbReference>
<dbReference type="GO" id="GO:0008107">
    <property type="term" value="F:galactoside 2-alpha-L-fucosyltransferase activity"/>
    <property type="evidence" value="ECO:0007669"/>
    <property type="project" value="InterPro"/>
</dbReference>
<keyword evidence="6 7" id="KW-0961">Cell wall biogenesis/degradation</keyword>
<name>G7I3Z6_MEDTR</name>
<keyword evidence="3 7" id="KW-0808">Transferase</keyword>
<dbReference type="GO" id="GO:0032580">
    <property type="term" value="C:Golgi cisterna membrane"/>
    <property type="evidence" value="ECO:0007669"/>
    <property type="project" value="UniProtKB-SubCell"/>
</dbReference>
<evidence type="ECO:0000313" key="9">
    <source>
        <dbReference type="EMBL" id="RHN81249.1"/>
    </source>
</evidence>
<dbReference type="OrthoDB" id="428346at2759"/>
<evidence type="ECO:0000256" key="1">
    <source>
        <dbReference type="ARBA" id="ARBA00010481"/>
    </source>
</evidence>
<evidence type="ECO:0000256" key="5">
    <source>
        <dbReference type="ARBA" id="ARBA00023180"/>
    </source>
</evidence>
<dbReference type="KEGG" id="mtr:11415180"/>
<dbReference type="eggNOG" id="ENOG502QTTA">
    <property type="taxonomic scope" value="Eukaryota"/>
</dbReference>
<accession>G7I3Z6</accession>
<dbReference type="InterPro" id="IPR004938">
    <property type="entry name" value="XG_FTase"/>
</dbReference>
<evidence type="ECO:0000313" key="10">
    <source>
        <dbReference type="EnsemblPlants" id="AES61922"/>
    </source>
</evidence>
<evidence type="ECO:0000256" key="3">
    <source>
        <dbReference type="ARBA" id="ARBA00022679"/>
    </source>
</evidence>
<dbReference type="GO" id="GO:0071555">
    <property type="term" value="P:cell wall organization"/>
    <property type="evidence" value="ECO:0007669"/>
    <property type="project" value="UniProtKB-UniRule"/>
</dbReference>
<dbReference type="GO" id="GO:0009969">
    <property type="term" value="P:xyloglucan biosynthetic process"/>
    <property type="evidence" value="ECO:0000318"/>
    <property type="project" value="GO_Central"/>
</dbReference>
<dbReference type="EC" id="2.4.1.-" evidence="7"/>
<keyword evidence="5" id="KW-0325">Glycoprotein</keyword>
<dbReference type="Proteomes" id="UP000265566">
    <property type="component" value="Chromosome 1"/>
</dbReference>
<dbReference type="STRING" id="3880.G7I3Z6"/>
<dbReference type="EMBL" id="PSQE01000001">
    <property type="protein sequence ID" value="RHN81249.1"/>
    <property type="molecule type" value="Genomic_DNA"/>
</dbReference>
<evidence type="ECO:0000256" key="2">
    <source>
        <dbReference type="ARBA" id="ARBA00022676"/>
    </source>
</evidence>
<comment type="subcellular location">
    <subcellularLocation>
        <location evidence="7">Golgi apparatus</location>
        <location evidence="7">Golgi stack membrane</location>
        <topology evidence="7">Single-pass type II membrane protein</topology>
    </subcellularLocation>
</comment>
<dbReference type="PANTHER" id="PTHR31889">
    <property type="entry name" value="FUCOSYLTRANSFERASE 2-RELATED"/>
    <property type="match status" value="1"/>
</dbReference>
<organism evidence="8 11">
    <name type="scientific">Medicago truncatula</name>
    <name type="common">Barrel medic</name>
    <name type="synonym">Medicago tribuloides</name>
    <dbReference type="NCBI Taxonomy" id="3880"/>
    <lineage>
        <taxon>Eukaryota</taxon>
        <taxon>Viridiplantae</taxon>
        <taxon>Streptophyta</taxon>
        <taxon>Embryophyta</taxon>
        <taxon>Tracheophyta</taxon>
        <taxon>Spermatophyta</taxon>
        <taxon>Magnoliopsida</taxon>
        <taxon>eudicotyledons</taxon>
        <taxon>Gunneridae</taxon>
        <taxon>Pentapetalae</taxon>
        <taxon>rosids</taxon>
        <taxon>fabids</taxon>
        <taxon>Fabales</taxon>
        <taxon>Fabaceae</taxon>
        <taxon>Papilionoideae</taxon>
        <taxon>50 kb inversion clade</taxon>
        <taxon>NPAAA clade</taxon>
        <taxon>Hologalegina</taxon>
        <taxon>IRL clade</taxon>
        <taxon>Trifolieae</taxon>
        <taxon>Medicago</taxon>
    </lineage>
</organism>
<dbReference type="Gene3D" id="3.40.50.11340">
    <property type="match status" value="1"/>
</dbReference>
<dbReference type="AlphaFoldDB" id="G7I3Z6"/>
<comment type="function">
    <text evidence="7">May be involved in cell wall biosynthesis.</text>
</comment>
<sequence>MFKSTGSKNSSSPSTKSHADNDILLDGLLSSGFDKGSCLSRYQSYLYRKVSPHKPSPYLISKLRSYEDLHTGCGPHTRAYKRTMVKLSRFKSNVTTGCQYIIWTYANGLGNRMVSMISAFLYAILTDRVLLVEFNDDMVDLFCEPFPNSTWILPKDFPFSEHKGHHFETYQNILKKDRENNSTEFLLPSVMHLNLQHTSHDHEKFFSCDHSQYLLHKVPLLILRSDQYFVPSLFMAPSFNQELNKMFPNKDTVFHHLGRYLFQPSNDVWGPIKRFYKAYMDKADEKIGIQIRVFNPNLTPYQTIMNQVLSCSQKHKILPDFATNISEVSPSNNQILKSVLVTSLYPEYGENLRTMYLNKPTVTGESIGVYQPSHEENQKFGDNLHNKKAWTDIYLLSLCDVLVTSALSTFGYVAQSLGGIKPWVLYKLIDAKVPDSPCVQDVSMEPCFHIPPKHDCKEKPLDDIGTTFPYMRRCVDFGSGIKLINDLQ</sequence>
<dbReference type="Gene3D" id="3.40.50.11350">
    <property type="match status" value="1"/>
</dbReference>
<comment type="similarity">
    <text evidence="1 7">Belongs to the glycosyltransferase 37 family.</text>
</comment>
<gene>
    <name evidence="10" type="primary">11415180</name>
    <name evidence="8" type="ordered locus">MTR_1g090430</name>
    <name evidence="9" type="ORF">MtrunA17_Chr1g0196981</name>
</gene>
<evidence type="ECO:0000313" key="8">
    <source>
        <dbReference type="EMBL" id="AES61922.2"/>
    </source>
</evidence>
<reference evidence="8 11" key="1">
    <citation type="journal article" date="2011" name="Nature">
        <title>The Medicago genome provides insight into the evolution of rhizobial symbioses.</title>
        <authorList>
            <person name="Young N.D."/>
            <person name="Debelle F."/>
            <person name="Oldroyd G.E."/>
            <person name="Geurts R."/>
            <person name="Cannon S.B."/>
            <person name="Udvardi M.K."/>
            <person name="Benedito V.A."/>
            <person name="Mayer K.F."/>
            <person name="Gouzy J."/>
            <person name="Schoof H."/>
            <person name="Van de Peer Y."/>
            <person name="Proost S."/>
            <person name="Cook D.R."/>
            <person name="Meyers B.C."/>
            <person name="Spannagl M."/>
            <person name="Cheung F."/>
            <person name="De Mita S."/>
            <person name="Krishnakumar V."/>
            <person name="Gundlach H."/>
            <person name="Zhou S."/>
            <person name="Mudge J."/>
            <person name="Bharti A.K."/>
            <person name="Murray J.D."/>
            <person name="Naoumkina M.A."/>
            <person name="Rosen B."/>
            <person name="Silverstein K.A."/>
            <person name="Tang H."/>
            <person name="Rombauts S."/>
            <person name="Zhao P.X."/>
            <person name="Zhou P."/>
            <person name="Barbe V."/>
            <person name="Bardou P."/>
            <person name="Bechner M."/>
            <person name="Bellec A."/>
            <person name="Berger A."/>
            <person name="Berges H."/>
            <person name="Bidwell S."/>
            <person name="Bisseling T."/>
            <person name="Choisne N."/>
            <person name="Couloux A."/>
            <person name="Denny R."/>
            <person name="Deshpande S."/>
            <person name="Dai X."/>
            <person name="Doyle J.J."/>
            <person name="Dudez A.M."/>
            <person name="Farmer A.D."/>
            <person name="Fouteau S."/>
            <person name="Franken C."/>
            <person name="Gibelin C."/>
            <person name="Gish J."/>
            <person name="Goldstein S."/>
            <person name="Gonzalez A.J."/>
            <person name="Green P.J."/>
            <person name="Hallab A."/>
            <person name="Hartog M."/>
            <person name="Hua A."/>
            <person name="Humphray S.J."/>
            <person name="Jeong D.H."/>
            <person name="Jing Y."/>
            <person name="Jocker A."/>
            <person name="Kenton S.M."/>
            <person name="Kim D.J."/>
            <person name="Klee K."/>
            <person name="Lai H."/>
            <person name="Lang C."/>
            <person name="Lin S."/>
            <person name="Macmil S.L."/>
            <person name="Magdelenat G."/>
            <person name="Matthews L."/>
            <person name="McCorrison J."/>
            <person name="Monaghan E.L."/>
            <person name="Mun J.H."/>
            <person name="Najar F.Z."/>
            <person name="Nicholson C."/>
            <person name="Noirot C."/>
            <person name="O'Bleness M."/>
            <person name="Paule C.R."/>
            <person name="Poulain J."/>
            <person name="Prion F."/>
            <person name="Qin B."/>
            <person name="Qu C."/>
            <person name="Retzel E.F."/>
            <person name="Riddle C."/>
            <person name="Sallet E."/>
            <person name="Samain S."/>
            <person name="Samson N."/>
            <person name="Sanders I."/>
            <person name="Saurat O."/>
            <person name="Scarpelli C."/>
            <person name="Schiex T."/>
            <person name="Segurens B."/>
            <person name="Severin A.J."/>
            <person name="Sherrier D.J."/>
            <person name="Shi R."/>
            <person name="Sims S."/>
            <person name="Singer S.R."/>
            <person name="Sinharoy S."/>
            <person name="Sterck L."/>
            <person name="Viollet A."/>
            <person name="Wang B.B."/>
            <person name="Wang K."/>
            <person name="Wang M."/>
            <person name="Wang X."/>
            <person name="Warfsmann J."/>
            <person name="Weissenbach J."/>
            <person name="White D.D."/>
            <person name="White J.D."/>
            <person name="Wiley G.B."/>
            <person name="Wincker P."/>
            <person name="Xing Y."/>
            <person name="Yang L."/>
            <person name="Yao Z."/>
            <person name="Ying F."/>
            <person name="Zhai J."/>
            <person name="Zhou L."/>
            <person name="Zuber A."/>
            <person name="Denarie J."/>
            <person name="Dixon R.A."/>
            <person name="May G.D."/>
            <person name="Schwartz D.C."/>
            <person name="Rogers J."/>
            <person name="Quetier F."/>
            <person name="Town C.D."/>
            <person name="Roe B.A."/>
        </authorList>
    </citation>
    <scope>NUCLEOTIDE SEQUENCE [LARGE SCALE GENOMIC DNA]</scope>
    <source>
        <strain evidence="8">A17</strain>
        <strain evidence="10 11">cv. Jemalong A17</strain>
    </source>
</reference>
<keyword evidence="2 7" id="KW-0328">Glycosyltransferase</keyword>
<dbReference type="PANTHER" id="PTHR31889:SF57">
    <property type="entry name" value="FUCOSYLTRANSFERASE"/>
    <property type="match status" value="1"/>
</dbReference>
<dbReference type="EMBL" id="CM001217">
    <property type="protein sequence ID" value="AES61922.2"/>
    <property type="molecule type" value="Genomic_DNA"/>
</dbReference>
<dbReference type="FunFam" id="3.40.50.11340:FF:000005">
    <property type="entry name" value="Galactoside 2-alpha-L-fucosyltransferase"/>
    <property type="match status" value="1"/>
</dbReference>
<protein>
    <recommendedName>
        <fullName evidence="7">Fucosyltransferase</fullName>
        <ecNumber evidence="7">2.4.1.-</ecNumber>
    </recommendedName>
</protein>
<evidence type="ECO:0000256" key="7">
    <source>
        <dbReference type="RuleBase" id="RU367004"/>
    </source>
</evidence>